<keyword evidence="8" id="KW-0472">Membrane</keyword>
<gene>
    <name evidence="10" type="ORF">KTT_24900</name>
</gene>
<dbReference type="Gene3D" id="3.10.50.40">
    <property type="match status" value="1"/>
</dbReference>
<keyword evidence="3 5" id="KW-0697">Rotamase</keyword>
<keyword evidence="4 5" id="KW-0413">Isomerase</keyword>
<evidence type="ECO:0000256" key="5">
    <source>
        <dbReference type="PROSITE-ProRule" id="PRU00277"/>
    </source>
</evidence>
<evidence type="ECO:0000256" key="2">
    <source>
        <dbReference type="ARBA" id="ARBA00006577"/>
    </source>
</evidence>
<keyword evidence="8" id="KW-0812">Transmembrane</keyword>
<name>A0A402A0U2_9CHLR</name>
<dbReference type="EC" id="5.2.1.8" evidence="6"/>
<dbReference type="RefSeq" id="WP_218028903.1">
    <property type="nucleotide sequence ID" value="NZ_BIFR01000001.1"/>
</dbReference>
<dbReference type="InterPro" id="IPR046357">
    <property type="entry name" value="PPIase_dom_sf"/>
</dbReference>
<organism evidence="10 11">
    <name type="scientific">Tengunoibacter tsumagoiensis</name>
    <dbReference type="NCBI Taxonomy" id="2014871"/>
    <lineage>
        <taxon>Bacteria</taxon>
        <taxon>Bacillati</taxon>
        <taxon>Chloroflexota</taxon>
        <taxon>Ktedonobacteria</taxon>
        <taxon>Ktedonobacterales</taxon>
        <taxon>Dictyobacteraceae</taxon>
        <taxon>Tengunoibacter</taxon>
    </lineage>
</organism>
<evidence type="ECO:0000256" key="7">
    <source>
        <dbReference type="SAM" id="MobiDB-lite"/>
    </source>
</evidence>
<dbReference type="SUPFAM" id="SSF54534">
    <property type="entry name" value="FKBP-like"/>
    <property type="match status" value="1"/>
</dbReference>
<dbReference type="Proteomes" id="UP000287352">
    <property type="component" value="Unassembled WGS sequence"/>
</dbReference>
<accession>A0A402A0U2</accession>
<evidence type="ECO:0000256" key="1">
    <source>
        <dbReference type="ARBA" id="ARBA00000971"/>
    </source>
</evidence>
<comment type="catalytic activity">
    <reaction evidence="1 5 6">
        <text>[protein]-peptidylproline (omega=180) = [protein]-peptidylproline (omega=0)</text>
        <dbReference type="Rhea" id="RHEA:16237"/>
        <dbReference type="Rhea" id="RHEA-COMP:10747"/>
        <dbReference type="Rhea" id="RHEA-COMP:10748"/>
        <dbReference type="ChEBI" id="CHEBI:83833"/>
        <dbReference type="ChEBI" id="CHEBI:83834"/>
        <dbReference type="EC" id="5.2.1.8"/>
    </reaction>
</comment>
<feature type="domain" description="PPIase FKBP-type" evidence="9">
    <location>
        <begin position="127"/>
        <end position="217"/>
    </location>
</feature>
<dbReference type="Pfam" id="PF00254">
    <property type="entry name" value="FKBP_C"/>
    <property type="match status" value="1"/>
</dbReference>
<evidence type="ECO:0000256" key="3">
    <source>
        <dbReference type="ARBA" id="ARBA00023110"/>
    </source>
</evidence>
<evidence type="ECO:0000256" key="6">
    <source>
        <dbReference type="RuleBase" id="RU003915"/>
    </source>
</evidence>
<keyword evidence="8" id="KW-1133">Transmembrane helix</keyword>
<feature type="region of interest" description="Disordered" evidence="7">
    <location>
        <begin position="1"/>
        <end position="28"/>
    </location>
</feature>
<dbReference type="PANTHER" id="PTHR43811">
    <property type="entry name" value="FKBP-TYPE PEPTIDYL-PROLYL CIS-TRANS ISOMERASE FKPA"/>
    <property type="match status" value="1"/>
</dbReference>
<dbReference type="FunFam" id="3.10.50.40:FF:000006">
    <property type="entry name" value="Peptidyl-prolyl cis-trans isomerase"/>
    <property type="match status" value="1"/>
</dbReference>
<feature type="transmembrane region" description="Helical" evidence="8">
    <location>
        <begin position="37"/>
        <end position="56"/>
    </location>
</feature>
<evidence type="ECO:0000256" key="4">
    <source>
        <dbReference type="ARBA" id="ARBA00023235"/>
    </source>
</evidence>
<evidence type="ECO:0000259" key="9">
    <source>
        <dbReference type="PROSITE" id="PS50059"/>
    </source>
</evidence>
<dbReference type="EMBL" id="BIFR01000001">
    <property type="protein sequence ID" value="GCE12631.1"/>
    <property type="molecule type" value="Genomic_DNA"/>
</dbReference>
<proteinExistence type="inferred from homology"/>
<evidence type="ECO:0000313" key="11">
    <source>
        <dbReference type="Proteomes" id="UP000287352"/>
    </source>
</evidence>
<evidence type="ECO:0000256" key="8">
    <source>
        <dbReference type="SAM" id="Phobius"/>
    </source>
</evidence>
<protein>
    <recommendedName>
        <fullName evidence="6">Peptidyl-prolyl cis-trans isomerase</fullName>
        <ecNumber evidence="6">5.2.1.8</ecNumber>
    </recommendedName>
</protein>
<dbReference type="PANTHER" id="PTHR43811:SF19">
    <property type="entry name" value="39 KDA FK506-BINDING NUCLEAR PROTEIN"/>
    <property type="match status" value="1"/>
</dbReference>
<evidence type="ECO:0000313" key="10">
    <source>
        <dbReference type="EMBL" id="GCE12631.1"/>
    </source>
</evidence>
<keyword evidence="11" id="KW-1185">Reference proteome</keyword>
<sequence length="218" mass="23149">MAQTMKDPPPTPRKYRPGQRQQERLQRQARRRRRWQIAGSIIAALLLIAVAILGILQYQRYSSDQVAAGYVHATATAHASITPTPVVGAPTPPADTPPQVSGTPVKQADGLEYIDTKVGVGPAAKAGDSVDVLYTGWVQSTGKKFDSSYDDGGKPFNVSPLGQAQIIPGWNEGLIGMKSGGTRRLIIPASLAYGAQGQGPIPPNATLIFDVTVVAINK</sequence>
<dbReference type="AlphaFoldDB" id="A0A402A0U2"/>
<comment type="caution">
    <text evidence="10">The sequence shown here is derived from an EMBL/GenBank/DDBJ whole genome shotgun (WGS) entry which is preliminary data.</text>
</comment>
<dbReference type="InterPro" id="IPR001179">
    <property type="entry name" value="PPIase_FKBP_dom"/>
</dbReference>
<dbReference type="GO" id="GO:0003755">
    <property type="term" value="F:peptidyl-prolyl cis-trans isomerase activity"/>
    <property type="evidence" value="ECO:0007669"/>
    <property type="project" value="UniProtKB-UniRule"/>
</dbReference>
<comment type="similarity">
    <text evidence="2 6">Belongs to the FKBP-type PPIase family.</text>
</comment>
<dbReference type="PROSITE" id="PS50059">
    <property type="entry name" value="FKBP_PPIASE"/>
    <property type="match status" value="1"/>
</dbReference>
<reference evidence="11" key="1">
    <citation type="submission" date="2018-12" db="EMBL/GenBank/DDBJ databases">
        <title>Tengunoibacter tsumagoiensis gen. nov., sp. nov., Dictyobacter kobayashii sp. nov., D. alpinus sp. nov., and D. joshuensis sp. nov. and description of Dictyobacteraceae fam. nov. within the order Ktedonobacterales isolated from Tengu-no-mugimeshi.</title>
        <authorList>
            <person name="Wang C.M."/>
            <person name="Zheng Y."/>
            <person name="Sakai Y."/>
            <person name="Toyoda A."/>
            <person name="Minakuchi Y."/>
            <person name="Abe K."/>
            <person name="Yokota A."/>
            <person name="Yabe S."/>
        </authorList>
    </citation>
    <scope>NUCLEOTIDE SEQUENCE [LARGE SCALE GENOMIC DNA]</scope>
    <source>
        <strain evidence="11">Uno3</strain>
    </source>
</reference>